<name>A0ABV7W603_9BURK</name>
<proteinExistence type="predicted"/>
<dbReference type="RefSeq" id="WP_382176154.1">
    <property type="nucleotide sequence ID" value="NZ_JBHRXX010000007.1"/>
</dbReference>
<accession>A0ABV7W603</accession>
<dbReference type="Proteomes" id="UP001595729">
    <property type="component" value="Unassembled WGS sequence"/>
</dbReference>
<gene>
    <name evidence="1" type="ORF">ACFOPI_16700</name>
</gene>
<dbReference type="Pfam" id="PF08895">
    <property type="entry name" value="DUF1840"/>
    <property type="match status" value="1"/>
</dbReference>
<evidence type="ECO:0000313" key="1">
    <source>
        <dbReference type="EMBL" id="MFC3685245.1"/>
    </source>
</evidence>
<dbReference type="InterPro" id="IPR014991">
    <property type="entry name" value="DUF1840"/>
</dbReference>
<sequence length="155" mass="17132">MTRIGHVLDFRVCAKRPVGVRLLLLWSLVTDVPAGPPSCHSNRKLPMLYRFKSQATADLVMLGADAQGALRLIGKELTPEGVISPDQLPRAIDILQRAWREDHALRLKEERSAPEPLPVTDDADPDVRLSQRLVPLVSMLEQANKADVAVVWSAS</sequence>
<comment type="caution">
    <text evidence="1">The sequence shown here is derived from an EMBL/GenBank/DDBJ whole genome shotgun (WGS) entry which is preliminary data.</text>
</comment>
<keyword evidence="2" id="KW-1185">Reference proteome</keyword>
<organism evidence="1 2">
    <name type="scientific">Hydrogenophaga luteola</name>
    <dbReference type="NCBI Taxonomy" id="1591122"/>
    <lineage>
        <taxon>Bacteria</taxon>
        <taxon>Pseudomonadati</taxon>
        <taxon>Pseudomonadota</taxon>
        <taxon>Betaproteobacteria</taxon>
        <taxon>Burkholderiales</taxon>
        <taxon>Comamonadaceae</taxon>
        <taxon>Hydrogenophaga</taxon>
    </lineage>
</organism>
<dbReference type="EMBL" id="JBHRXX010000007">
    <property type="protein sequence ID" value="MFC3685245.1"/>
    <property type="molecule type" value="Genomic_DNA"/>
</dbReference>
<protein>
    <submittedName>
        <fullName evidence="1">DUF1840 domain-containing protein</fullName>
    </submittedName>
</protein>
<reference evidence="2" key="1">
    <citation type="journal article" date="2019" name="Int. J. Syst. Evol. Microbiol.">
        <title>The Global Catalogue of Microorganisms (GCM) 10K type strain sequencing project: providing services to taxonomists for standard genome sequencing and annotation.</title>
        <authorList>
            <consortium name="The Broad Institute Genomics Platform"/>
            <consortium name="The Broad Institute Genome Sequencing Center for Infectious Disease"/>
            <person name="Wu L."/>
            <person name="Ma J."/>
        </authorList>
    </citation>
    <scope>NUCLEOTIDE SEQUENCE [LARGE SCALE GENOMIC DNA]</scope>
    <source>
        <strain evidence="2">KCTC 42501</strain>
    </source>
</reference>
<evidence type="ECO:0000313" key="2">
    <source>
        <dbReference type="Proteomes" id="UP001595729"/>
    </source>
</evidence>